<keyword evidence="1" id="KW-1133">Transmembrane helix</keyword>
<organism evidence="2">
    <name type="scientific">Pseudomonas phage HRDY3</name>
    <dbReference type="NCBI Taxonomy" id="3236930"/>
    <lineage>
        <taxon>Viruses</taxon>
    </lineage>
</organism>
<dbReference type="EMBL" id="PQ015379">
    <property type="protein sequence ID" value="XDJ14994.1"/>
    <property type="molecule type" value="Genomic_DNA"/>
</dbReference>
<name>A0AB39CDP6_9VIRU</name>
<protein>
    <submittedName>
        <fullName evidence="2">Uncharacterized protein</fullName>
    </submittedName>
</protein>
<feature type="transmembrane region" description="Helical" evidence="1">
    <location>
        <begin position="5"/>
        <end position="23"/>
    </location>
</feature>
<evidence type="ECO:0000256" key="1">
    <source>
        <dbReference type="SAM" id="Phobius"/>
    </source>
</evidence>
<keyword evidence="1" id="KW-0472">Membrane</keyword>
<sequence>MAWYWWLIIGWTLWAYVGFRRVWNRHDFLWWSFPIVFFAMYIWQPTVLLVDFSLWFEKKFKRKKN</sequence>
<reference evidence="2" key="1">
    <citation type="submission" date="2024-07" db="EMBL/GenBank/DDBJ databases">
        <authorList>
            <person name="Bringhurst R.M."/>
            <person name="Homer T.E."/>
        </authorList>
    </citation>
    <scope>NUCLEOTIDE SEQUENCE</scope>
</reference>
<keyword evidence="1" id="KW-0812">Transmembrane</keyword>
<accession>A0AB39CDP6</accession>
<proteinExistence type="predicted"/>
<evidence type="ECO:0000313" key="2">
    <source>
        <dbReference type="EMBL" id="XDJ14994.1"/>
    </source>
</evidence>
<feature type="transmembrane region" description="Helical" evidence="1">
    <location>
        <begin position="29"/>
        <end position="56"/>
    </location>
</feature>